<reference evidence="2" key="1">
    <citation type="journal article" date="2023" name="Science">
        <title>Genome structures resolve the early diversification of teleost fishes.</title>
        <authorList>
            <person name="Parey E."/>
            <person name="Louis A."/>
            <person name="Montfort J."/>
            <person name="Bouchez O."/>
            <person name="Roques C."/>
            <person name="Iampietro C."/>
            <person name="Lluch J."/>
            <person name="Castinel A."/>
            <person name="Donnadieu C."/>
            <person name="Desvignes T."/>
            <person name="Floi Bucao C."/>
            <person name="Jouanno E."/>
            <person name="Wen M."/>
            <person name="Mejri S."/>
            <person name="Dirks R."/>
            <person name="Jansen H."/>
            <person name="Henkel C."/>
            <person name="Chen W.J."/>
            <person name="Zahm M."/>
            <person name="Cabau C."/>
            <person name="Klopp C."/>
            <person name="Thompson A.W."/>
            <person name="Robinson-Rechavi M."/>
            <person name="Braasch I."/>
            <person name="Lecointre G."/>
            <person name="Bobe J."/>
            <person name="Postlethwait J.H."/>
            <person name="Berthelot C."/>
            <person name="Roest Crollius H."/>
            <person name="Guiguen Y."/>
        </authorList>
    </citation>
    <scope>NUCLEOTIDE SEQUENCE</scope>
    <source>
        <strain evidence="2">NC1722</strain>
    </source>
</reference>
<protein>
    <submittedName>
        <fullName evidence="2">Uncharacterized protein</fullName>
    </submittedName>
</protein>
<dbReference type="AlphaFoldDB" id="A0AAD7SKQ7"/>
<feature type="region of interest" description="Disordered" evidence="1">
    <location>
        <begin position="92"/>
        <end position="113"/>
    </location>
</feature>
<feature type="region of interest" description="Disordered" evidence="1">
    <location>
        <begin position="154"/>
        <end position="196"/>
    </location>
</feature>
<feature type="compositionally biased region" description="Basic and acidic residues" evidence="1">
    <location>
        <begin position="27"/>
        <end position="36"/>
    </location>
</feature>
<accession>A0AAD7SKQ7</accession>
<evidence type="ECO:0000313" key="2">
    <source>
        <dbReference type="EMBL" id="KAJ8404379.1"/>
    </source>
</evidence>
<proteinExistence type="predicted"/>
<keyword evidence="3" id="KW-1185">Reference proteome</keyword>
<organism evidence="2 3">
    <name type="scientific">Aldrovandia affinis</name>
    <dbReference type="NCBI Taxonomy" id="143900"/>
    <lineage>
        <taxon>Eukaryota</taxon>
        <taxon>Metazoa</taxon>
        <taxon>Chordata</taxon>
        <taxon>Craniata</taxon>
        <taxon>Vertebrata</taxon>
        <taxon>Euteleostomi</taxon>
        <taxon>Actinopterygii</taxon>
        <taxon>Neopterygii</taxon>
        <taxon>Teleostei</taxon>
        <taxon>Notacanthiformes</taxon>
        <taxon>Halosauridae</taxon>
        <taxon>Aldrovandia</taxon>
    </lineage>
</organism>
<sequence>MPHRIHHCASNHSHCCQGGQARSRTSAHADREKPRGAEPNMDALPESCAAKAGQIPPPENFKRSSLAAFHSQSIAIVQRAGELCNLPGFRPLSLPPPRASGPRPGAGDELSPTPPCPARPRISCLPNQRLAPRGRLSAPCLLPRHRALFLSAGRPEAQPSERGGGAGRGATTFAAARPPTPPPCTFGRPSRQEANPVTTRTFLHLGL</sequence>
<evidence type="ECO:0000256" key="1">
    <source>
        <dbReference type="SAM" id="MobiDB-lite"/>
    </source>
</evidence>
<dbReference type="Proteomes" id="UP001221898">
    <property type="component" value="Unassembled WGS sequence"/>
</dbReference>
<evidence type="ECO:0000313" key="3">
    <source>
        <dbReference type="Proteomes" id="UP001221898"/>
    </source>
</evidence>
<dbReference type="EMBL" id="JAINUG010000054">
    <property type="protein sequence ID" value="KAJ8404379.1"/>
    <property type="molecule type" value="Genomic_DNA"/>
</dbReference>
<gene>
    <name evidence="2" type="ORF">AAFF_G00341520</name>
</gene>
<feature type="region of interest" description="Disordered" evidence="1">
    <location>
        <begin position="1"/>
        <end position="43"/>
    </location>
</feature>
<name>A0AAD7SKQ7_9TELE</name>
<comment type="caution">
    <text evidence="2">The sequence shown here is derived from an EMBL/GenBank/DDBJ whole genome shotgun (WGS) entry which is preliminary data.</text>
</comment>
<feature type="compositionally biased region" description="Polar residues" evidence="1">
    <location>
        <begin position="10"/>
        <end position="26"/>
    </location>
</feature>